<feature type="domain" description="Xylose isomerase-like TIM barrel" evidence="1">
    <location>
        <begin position="25"/>
        <end position="246"/>
    </location>
</feature>
<organism evidence="2 3">
    <name type="scientific">Sinobaca qinghaiensis</name>
    <dbReference type="NCBI Taxonomy" id="342944"/>
    <lineage>
        <taxon>Bacteria</taxon>
        <taxon>Bacillati</taxon>
        <taxon>Bacillota</taxon>
        <taxon>Bacilli</taxon>
        <taxon>Bacillales</taxon>
        <taxon>Sporolactobacillaceae</taxon>
        <taxon>Sinobaca</taxon>
    </lineage>
</organism>
<evidence type="ECO:0000259" key="1">
    <source>
        <dbReference type="Pfam" id="PF01261"/>
    </source>
</evidence>
<dbReference type="EMBL" id="RAPK01000011">
    <property type="protein sequence ID" value="RKD69437.1"/>
    <property type="molecule type" value="Genomic_DNA"/>
</dbReference>
<keyword evidence="3" id="KW-1185">Reference proteome</keyword>
<keyword evidence="2" id="KW-0413">Isomerase</keyword>
<dbReference type="InterPro" id="IPR050312">
    <property type="entry name" value="IolE/XylAMocC-like"/>
</dbReference>
<evidence type="ECO:0000313" key="3">
    <source>
        <dbReference type="Proteomes" id="UP000285120"/>
    </source>
</evidence>
<dbReference type="SUPFAM" id="SSF51658">
    <property type="entry name" value="Xylose isomerase-like"/>
    <property type="match status" value="1"/>
</dbReference>
<proteinExistence type="predicted"/>
<name>A0A419UWD2_9BACL</name>
<dbReference type="Pfam" id="PF01261">
    <property type="entry name" value="AP_endonuc_2"/>
    <property type="match status" value="1"/>
</dbReference>
<dbReference type="Proteomes" id="UP000285120">
    <property type="component" value="Unassembled WGS sequence"/>
</dbReference>
<evidence type="ECO:0000313" key="2">
    <source>
        <dbReference type="EMBL" id="RKD69437.1"/>
    </source>
</evidence>
<sequence length="250" mass="28768">MTNTALQLYTLRKELEEDFEGTLHQVSRMGYRGIELAGNTGGMSAEALHVFLKQIHLETASMHVSLEELETNSSYHIDFAHALGCRHIVCPYLEPEKRRSIQQYKELAASLNRIGETCRKEGITFSYHNHDFELVALEGELPLSVIMENTDPKLVMIELDTYWVQKAGEDPLVWMDRCKNRMQLVHLKDMTRDEEGFFAELGTGRMDIEAILKQAKQQEVAWQIVEQDESRGEPIESVKESLQYLHQLSI</sequence>
<dbReference type="GO" id="GO:0016853">
    <property type="term" value="F:isomerase activity"/>
    <property type="evidence" value="ECO:0007669"/>
    <property type="project" value="UniProtKB-KW"/>
</dbReference>
<gene>
    <name evidence="2" type="ORF">ATL39_2855</name>
</gene>
<protein>
    <submittedName>
        <fullName evidence="2">Sugar phosphate isomerase/epimerase</fullName>
    </submittedName>
</protein>
<dbReference type="PANTHER" id="PTHR12110:SF41">
    <property type="entry name" value="INOSOSE DEHYDRATASE"/>
    <property type="match status" value="1"/>
</dbReference>
<comment type="caution">
    <text evidence="2">The sequence shown here is derived from an EMBL/GenBank/DDBJ whole genome shotgun (WGS) entry which is preliminary data.</text>
</comment>
<dbReference type="OrthoDB" id="9798407at2"/>
<dbReference type="PANTHER" id="PTHR12110">
    <property type="entry name" value="HYDROXYPYRUVATE ISOMERASE"/>
    <property type="match status" value="1"/>
</dbReference>
<dbReference type="InterPro" id="IPR036237">
    <property type="entry name" value="Xyl_isomerase-like_sf"/>
</dbReference>
<dbReference type="AlphaFoldDB" id="A0A419UWD2"/>
<dbReference type="Gene3D" id="3.20.20.150">
    <property type="entry name" value="Divalent-metal-dependent TIM barrel enzymes"/>
    <property type="match status" value="1"/>
</dbReference>
<reference evidence="2 3" key="1">
    <citation type="submission" date="2018-09" db="EMBL/GenBank/DDBJ databases">
        <title>Genomic Encyclopedia of Archaeal and Bacterial Type Strains, Phase II (KMG-II): from individual species to whole genera.</title>
        <authorList>
            <person name="Goeker M."/>
        </authorList>
    </citation>
    <scope>NUCLEOTIDE SEQUENCE [LARGE SCALE GENOMIC DNA]</scope>
    <source>
        <strain evidence="2 3">DSM 17008</strain>
    </source>
</reference>
<dbReference type="RefSeq" id="WP_120194010.1">
    <property type="nucleotide sequence ID" value="NZ_RAPK01000011.1"/>
</dbReference>
<dbReference type="InterPro" id="IPR013022">
    <property type="entry name" value="Xyl_isomerase-like_TIM-brl"/>
</dbReference>
<accession>A0A419UWD2</accession>